<keyword evidence="8" id="KW-1185">Reference proteome</keyword>
<dbReference type="Gene3D" id="1.20.1560.10">
    <property type="entry name" value="ABC transporter type 1, transmembrane domain"/>
    <property type="match status" value="1"/>
</dbReference>
<dbReference type="Gene3D" id="3.40.50.300">
    <property type="entry name" value="P-loop containing nucleotide triphosphate hydrolases"/>
    <property type="match status" value="1"/>
</dbReference>
<dbReference type="InterPro" id="IPR027417">
    <property type="entry name" value="P-loop_NTPase"/>
</dbReference>
<evidence type="ECO:0000313" key="7">
    <source>
        <dbReference type="EMBL" id="CDW81602.1"/>
    </source>
</evidence>
<sequence length="272" mass="30453">MAEITKSQSIKSEYWTAAFIGILKFVIFSFYGINLWIATIYIDEQRINPNTGKVYTIGNIFTNIFSILNCTSMAFQLIPNIQAIVKAKIIGKQIFDVIDRQSPQKQLVKHQEQLPNFSTITFKNITFKYSSQQNDMLQNINLLIKGQTSTVIVGASGSGKSTIIQLLERFYSPNLGEILIDDVNINNISLRALRESIGYVQQEPILLQGTIRDNILFGNKDATEEEIQNSLRKANASFVFDLENGVDTYVGTSSLVNLSGGQKQRIAIARAL</sequence>
<name>A0A078AJE1_STYLE</name>
<evidence type="ECO:0000256" key="2">
    <source>
        <dbReference type="ARBA" id="ARBA00022692"/>
    </source>
</evidence>
<gene>
    <name evidence="7" type="primary">Contig49.g58</name>
    <name evidence="7" type="ORF">STYLEM_10623</name>
</gene>
<proteinExistence type="predicted"/>
<dbReference type="InterPro" id="IPR003439">
    <property type="entry name" value="ABC_transporter-like_ATP-bd"/>
</dbReference>
<dbReference type="AlphaFoldDB" id="A0A078AJE1"/>
<evidence type="ECO:0000256" key="1">
    <source>
        <dbReference type="ARBA" id="ARBA00004141"/>
    </source>
</evidence>
<evidence type="ECO:0000256" key="4">
    <source>
        <dbReference type="ARBA" id="ARBA00023136"/>
    </source>
</evidence>
<dbReference type="Proteomes" id="UP000039865">
    <property type="component" value="Unassembled WGS sequence"/>
</dbReference>
<dbReference type="PANTHER" id="PTHR24222:SF76">
    <property type="entry name" value="MYCOBACTIN IMPORT ATP-BINDING_PERMEASE PROTEIN IRTB"/>
    <property type="match status" value="1"/>
</dbReference>
<comment type="subcellular location">
    <subcellularLocation>
        <location evidence="1">Membrane</location>
        <topology evidence="1">Multi-pass membrane protein</topology>
    </subcellularLocation>
</comment>
<dbReference type="InterPro" id="IPR036640">
    <property type="entry name" value="ABC1_TM_sf"/>
</dbReference>
<dbReference type="Pfam" id="PF00005">
    <property type="entry name" value="ABC_tran"/>
    <property type="match status" value="1"/>
</dbReference>
<evidence type="ECO:0000256" key="3">
    <source>
        <dbReference type="ARBA" id="ARBA00022989"/>
    </source>
</evidence>
<keyword evidence="3 5" id="KW-1133">Transmembrane helix</keyword>
<dbReference type="InParanoid" id="A0A078AJE1"/>
<organism evidence="7 8">
    <name type="scientific">Stylonychia lemnae</name>
    <name type="common">Ciliate</name>
    <dbReference type="NCBI Taxonomy" id="5949"/>
    <lineage>
        <taxon>Eukaryota</taxon>
        <taxon>Sar</taxon>
        <taxon>Alveolata</taxon>
        <taxon>Ciliophora</taxon>
        <taxon>Intramacronucleata</taxon>
        <taxon>Spirotrichea</taxon>
        <taxon>Stichotrichia</taxon>
        <taxon>Sporadotrichida</taxon>
        <taxon>Oxytrichidae</taxon>
        <taxon>Stylonychinae</taxon>
        <taxon>Stylonychia</taxon>
    </lineage>
</organism>
<feature type="domain" description="ABC transporter" evidence="6">
    <location>
        <begin position="137"/>
        <end position="272"/>
    </location>
</feature>
<dbReference type="SUPFAM" id="SSF90123">
    <property type="entry name" value="ABC transporter transmembrane region"/>
    <property type="match status" value="1"/>
</dbReference>
<dbReference type="OrthoDB" id="6500128at2759"/>
<keyword evidence="4 5" id="KW-0472">Membrane</keyword>
<evidence type="ECO:0000259" key="6">
    <source>
        <dbReference type="Pfam" id="PF00005"/>
    </source>
</evidence>
<dbReference type="InterPro" id="IPR039421">
    <property type="entry name" value="Type_1_exporter"/>
</dbReference>
<dbReference type="GO" id="GO:0005524">
    <property type="term" value="F:ATP binding"/>
    <property type="evidence" value="ECO:0007669"/>
    <property type="project" value="InterPro"/>
</dbReference>
<dbReference type="GO" id="GO:0005886">
    <property type="term" value="C:plasma membrane"/>
    <property type="evidence" value="ECO:0007669"/>
    <property type="project" value="TreeGrafter"/>
</dbReference>
<protein>
    <submittedName>
        <fullName evidence="7">Abc transporter</fullName>
    </submittedName>
</protein>
<feature type="transmembrane region" description="Helical" evidence="5">
    <location>
        <begin position="54"/>
        <end position="78"/>
    </location>
</feature>
<reference evidence="7 8" key="1">
    <citation type="submission" date="2014-06" db="EMBL/GenBank/DDBJ databases">
        <authorList>
            <person name="Swart Estienne"/>
        </authorList>
    </citation>
    <scope>NUCLEOTIDE SEQUENCE [LARGE SCALE GENOMIC DNA]</scope>
    <source>
        <strain evidence="7 8">130c</strain>
    </source>
</reference>
<accession>A0A078AJE1</accession>
<evidence type="ECO:0000313" key="8">
    <source>
        <dbReference type="Proteomes" id="UP000039865"/>
    </source>
</evidence>
<keyword evidence="2 5" id="KW-0812">Transmembrane</keyword>
<dbReference type="GO" id="GO:0042626">
    <property type="term" value="F:ATPase-coupled transmembrane transporter activity"/>
    <property type="evidence" value="ECO:0007669"/>
    <property type="project" value="TreeGrafter"/>
</dbReference>
<dbReference type="OMA" id="SHEFICG"/>
<dbReference type="PANTHER" id="PTHR24222">
    <property type="entry name" value="ABC TRANSPORTER B FAMILY"/>
    <property type="match status" value="1"/>
</dbReference>
<dbReference type="EMBL" id="CCKQ01010100">
    <property type="protein sequence ID" value="CDW81602.1"/>
    <property type="molecule type" value="Genomic_DNA"/>
</dbReference>
<dbReference type="SUPFAM" id="SSF52540">
    <property type="entry name" value="P-loop containing nucleoside triphosphate hydrolases"/>
    <property type="match status" value="1"/>
</dbReference>
<dbReference type="GO" id="GO:0016887">
    <property type="term" value="F:ATP hydrolysis activity"/>
    <property type="evidence" value="ECO:0007669"/>
    <property type="project" value="InterPro"/>
</dbReference>
<evidence type="ECO:0000256" key="5">
    <source>
        <dbReference type="SAM" id="Phobius"/>
    </source>
</evidence>
<feature type="transmembrane region" description="Helical" evidence="5">
    <location>
        <begin position="14"/>
        <end position="42"/>
    </location>
</feature>